<protein>
    <submittedName>
        <fullName evidence="2">2-hydroxychromene-2-carboxylate isomerase, putative</fullName>
    </submittedName>
</protein>
<evidence type="ECO:0000313" key="3">
    <source>
        <dbReference type="Proteomes" id="UP000001023"/>
    </source>
</evidence>
<evidence type="ECO:0000259" key="1">
    <source>
        <dbReference type="Pfam" id="PF01323"/>
    </source>
</evidence>
<dbReference type="PaxDb" id="246200-SPO1494"/>
<dbReference type="STRING" id="246200.SPO1494"/>
<reference evidence="2 3" key="2">
    <citation type="journal article" date="2014" name="Stand. Genomic Sci.">
        <title>An updated genome annotation for the model marine bacterium Ruegeria pomeroyi DSS-3.</title>
        <authorList>
            <person name="Rivers A.R."/>
            <person name="Smith C.B."/>
            <person name="Moran M.A."/>
        </authorList>
    </citation>
    <scope>GENOME REANNOTATION</scope>
    <source>
        <strain evidence="3">ATCC 700808 / DSM 15171 / DSS-3</strain>
    </source>
</reference>
<dbReference type="KEGG" id="sil:SPO1494"/>
<sequence length="454" mass="50846">MGRARYQPDRAITCHATFLSWALSRPGIGNQMSFDSLVKSRIIAHIVGERRQMQRRAAFERRRARRGAGHVVDYFHDMADPYCHLTAQVLHRFQERYDIALRPHLISGPPDWAAPDRAGLDAYARADAARLAQRAGLSFPATPVPPTAERLARARAQLAASLTQPDFAQTAVALSNAVWQGAAFPTAPETDPAEAMAQGDARLAQQGHYLGATFCYGGEWYWGLDRLHYLETRLRALGAARPGAPTDLIFSPPDPDPQPAHHRGEVIEAFISFRSPYSYLAFDRARDLARARGAEFRFRPVLPMVMRGLPVPRAKRLYIIHDAAREARRLGLPFGRICDPLGLAVERGYALIGYAREAGRLDDYASSFLRGVWAEGIDARTDRGLARIVERAGLDWDRARPRLQSDAWRAEVEDNRNALSALGLWGVPSFRVEDRAFWGQDRLWLFDTDRAKGS</sequence>
<dbReference type="PANTHER" id="PTHR42943:SF2">
    <property type="entry name" value="GLUTATHIONE S-TRANSFERASE KAPPA 1"/>
    <property type="match status" value="1"/>
</dbReference>
<dbReference type="InterPro" id="IPR001853">
    <property type="entry name" value="DSBA-like_thioredoxin_dom"/>
</dbReference>
<dbReference type="PANTHER" id="PTHR42943">
    <property type="entry name" value="GLUTATHIONE S-TRANSFERASE KAPPA"/>
    <property type="match status" value="1"/>
</dbReference>
<dbReference type="GO" id="GO:0016853">
    <property type="term" value="F:isomerase activity"/>
    <property type="evidence" value="ECO:0007669"/>
    <property type="project" value="UniProtKB-KW"/>
</dbReference>
<dbReference type="eggNOG" id="COG3917">
    <property type="taxonomic scope" value="Bacteria"/>
</dbReference>
<dbReference type="HOGENOM" id="CLU_617856_0_0_5"/>
<accession>Q5LTC0</accession>
<reference evidence="2 3" key="1">
    <citation type="journal article" date="2004" name="Nature">
        <title>Genome sequence of Silicibacter pomeroyi reveals adaptations to the marine environment.</title>
        <authorList>
            <person name="Moran M.A."/>
            <person name="Buchan A."/>
            <person name="Gonzalez J.M."/>
            <person name="Heidelberg J.F."/>
            <person name="Whitman W.B."/>
            <person name="Kiene R.P."/>
            <person name="Henriksen J.R."/>
            <person name="King G.M."/>
            <person name="Belas R."/>
            <person name="Fuqua C."/>
            <person name="Brinkac L."/>
            <person name="Lewis M."/>
            <person name="Johri S."/>
            <person name="Weaver B."/>
            <person name="Pai G."/>
            <person name="Eisen J.A."/>
            <person name="Rahe E."/>
            <person name="Sheldon W.M."/>
            <person name="Ye W."/>
            <person name="Miller T.R."/>
            <person name="Carlton J."/>
            <person name="Rasko D.A."/>
            <person name="Paulsen I.T."/>
            <person name="Ren Q."/>
            <person name="Daugherty S.C."/>
            <person name="Deboy R.T."/>
            <person name="Dodson R.J."/>
            <person name="Durkin A.S."/>
            <person name="Madupu R."/>
            <person name="Nelson W.C."/>
            <person name="Sullivan S.A."/>
            <person name="Rosovitz M.J."/>
            <person name="Haft D.H."/>
            <person name="Selengut J."/>
            <person name="Ward N."/>
        </authorList>
    </citation>
    <scope>NUCLEOTIDE SEQUENCE [LARGE SCALE GENOMIC DNA]</scope>
    <source>
        <strain evidence="3">ATCC 700808 / DSM 15171 / DSS-3</strain>
    </source>
</reference>
<dbReference type="InterPro" id="IPR036249">
    <property type="entry name" value="Thioredoxin-like_sf"/>
</dbReference>
<dbReference type="Proteomes" id="UP000001023">
    <property type="component" value="Chromosome"/>
</dbReference>
<evidence type="ECO:0000313" key="2">
    <source>
        <dbReference type="EMBL" id="AAV94781.1"/>
    </source>
</evidence>
<gene>
    <name evidence="2" type="ordered locus">SPO1494</name>
</gene>
<organism evidence="2 3">
    <name type="scientific">Ruegeria pomeroyi (strain ATCC 700808 / DSM 15171 / DSS-3)</name>
    <name type="common">Silicibacter pomeroyi</name>
    <dbReference type="NCBI Taxonomy" id="246200"/>
    <lineage>
        <taxon>Bacteria</taxon>
        <taxon>Pseudomonadati</taxon>
        <taxon>Pseudomonadota</taxon>
        <taxon>Alphaproteobacteria</taxon>
        <taxon>Rhodobacterales</taxon>
        <taxon>Roseobacteraceae</taxon>
        <taxon>Ruegeria</taxon>
    </lineage>
</organism>
<name>Q5LTC0_RUEPO</name>
<keyword evidence="3" id="KW-1185">Reference proteome</keyword>
<feature type="domain" description="DSBA-like thioredoxin" evidence="1">
    <location>
        <begin position="267"/>
        <end position="446"/>
    </location>
</feature>
<dbReference type="GO" id="GO:0016491">
    <property type="term" value="F:oxidoreductase activity"/>
    <property type="evidence" value="ECO:0007669"/>
    <property type="project" value="InterPro"/>
</dbReference>
<keyword evidence="2" id="KW-0413">Isomerase</keyword>
<dbReference type="Gene3D" id="3.40.30.10">
    <property type="entry name" value="Glutaredoxin"/>
    <property type="match status" value="2"/>
</dbReference>
<proteinExistence type="predicted"/>
<dbReference type="Pfam" id="PF01323">
    <property type="entry name" value="DSBA"/>
    <property type="match status" value="1"/>
</dbReference>
<dbReference type="AlphaFoldDB" id="Q5LTC0"/>
<dbReference type="SUPFAM" id="SSF52833">
    <property type="entry name" value="Thioredoxin-like"/>
    <property type="match status" value="2"/>
</dbReference>
<dbReference type="EMBL" id="CP000031">
    <property type="protein sequence ID" value="AAV94781.1"/>
    <property type="molecule type" value="Genomic_DNA"/>
</dbReference>
<dbReference type="InterPro" id="IPR051924">
    <property type="entry name" value="GST_Kappa/NadH"/>
</dbReference>